<evidence type="ECO:0000313" key="4">
    <source>
        <dbReference type="EMBL" id="SVD22375.1"/>
    </source>
</evidence>
<proteinExistence type="inferred from homology"/>
<dbReference type="GO" id="GO:0032259">
    <property type="term" value="P:methylation"/>
    <property type="evidence" value="ECO:0007669"/>
    <property type="project" value="UniProtKB-KW"/>
</dbReference>
<dbReference type="GO" id="GO:0015948">
    <property type="term" value="P:methanogenesis"/>
    <property type="evidence" value="ECO:0007669"/>
    <property type="project" value="InterPro"/>
</dbReference>
<name>A0A382TKT6_9ZZZZ</name>
<dbReference type="InterPro" id="IPR038601">
    <property type="entry name" value="MttB-like_sf"/>
</dbReference>
<dbReference type="Gene3D" id="3.20.20.480">
    <property type="entry name" value="Trimethylamine methyltransferase-like"/>
    <property type="match status" value="1"/>
</dbReference>
<evidence type="ECO:0000256" key="2">
    <source>
        <dbReference type="ARBA" id="ARBA00022603"/>
    </source>
</evidence>
<comment type="similarity">
    <text evidence="1">Belongs to the trimethylamine methyltransferase family.</text>
</comment>
<reference evidence="4" key="1">
    <citation type="submission" date="2018-05" db="EMBL/GenBank/DDBJ databases">
        <authorList>
            <person name="Lanie J.A."/>
            <person name="Ng W.-L."/>
            <person name="Kazmierczak K.M."/>
            <person name="Andrzejewski T.M."/>
            <person name="Davidsen T.M."/>
            <person name="Wayne K.J."/>
            <person name="Tettelin H."/>
            <person name="Glass J.I."/>
            <person name="Rusch D."/>
            <person name="Podicherti R."/>
            <person name="Tsui H.-C.T."/>
            <person name="Winkler M.E."/>
        </authorList>
    </citation>
    <scope>NUCLEOTIDE SEQUENCE</scope>
</reference>
<dbReference type="AlphaFoldDB" id="A0A382TKT6"/>
<keyword evidence="2" id="KW-0489">Methyltransferase</keyword>
<feature type="non-terminal residue" evidence="4">
    <location>
        <position position="1"/>
    </location>
</feature>
<dbReference type="GO" id="GO:0008168">
    <property type="term" value="F:methyltransferase activity"/>
    <property type="evidence" value="ECO:0007669"/>
    <property type="project" value="UniProtKB-KW"/>
</dbReference>
<keyword evidence="3" id="KW-0808">Transferase</keyword>
<evidence type="ECO:0008006" key="5">
    <source>
        <dbReference type="Google" id="ProtNLM"/>
    </source>
</evidence>
<evidence type="ECO:0000256" key="3">
    <source>
        <dbReference type="ARBA" id="ARBA00022679"/>
    </source>
</evidence>
<dbReference type="EMBL" id="UINC01137186">
    <property type="protein sequence ID" value="SVD22375.1"/>
    <property type="molecule type" value="Genomic_DNA"/>
</dbReference>
<sequence>HACSLPSAGGTAPLSVSGLVLMAAAEILAMVTTAHVLAPGLPVIATPLMFTLDMRTGSALQSCVESLQAASMSIQLMKQGFGLPAHTYGAGSDTPDVDVQSMVERSLLAQNVALSGADILGGIGQLECATVFSPVQAVLDNEVGGMMRQFIRVPDVSEESLNWNEISKIRAGGHFLDSPHTLKFCRDQHSPKAFLRQDRDGYEAANRRSAFDQAREMALESIRNAPPDGFLGEDAKHEIAQVVIDADQHILEKASSHRGAVSVV</sequence>
<evidence type="ECO:0000256" key="1">
    <source>
        <dbReference type="ARBA" id="ARBA00007137"/>
    </source>
</evidence>
<accession>A0A382TKT6</accession>
<dbReference type="InterPro" id="IPR010426">
    <property type="entry name" value="MTTB_MeTrfase"/>
</dbReference>
<dbReference type="Pfam" id="PF06253">
    <property type="entry name" value="MTTB"/>
    <property type="match status" value="1"/>
</dbReference>
<organism evidence="4">
    <name type="scientific">marine metagenome</name>
    <dbReference type="NCBI Taxonomy" id="408172"/>
    <lineage>
        <taxon>unclassified sequences</taxon>
        <taxon>metagenomes</taxon>
        <taxon>ecological metagenomes</taxon>
    </lineage>
</organism>
<gene>
    <name evidence="4" type="ORF">METZ01_LOCUS375229</name>
</gene>
<protein>
    <recommendedName>
        <fullName evidence="5">Trimethylamine methyltransferase</fullName>
    </recommendedName>
</protein>